<dbReference type="EMBL" id="JAATHJ010000001">
    <property type="protein sequence ID" value="NJP36149.1"/>
    <property type="molecule type" value="Genomic_DNA"/>
</dbReference>
<gene>
    <name evidence="5" type="ORF">HCN83_00960</name>
</gene>
<keyword evidence="3" id="KW-0472">Membrane</keyword>
<dbReference type="Gene3D" id="1.10.10.1320">
    <property type="entry name" value="Anti-sigma factor, zinc-finger domain"/>
    <property type="match status" value="1"/>
</dbReference>
<protein>
    <recommendedName>
        <fullName evidence="2">Anti-sigma-W factor RsiW</fullName>
    </recommendedName>
</protein>
<reference evidence="5 6" key="1">
    <citation type="submission" date="2020-03" db="EMBL/GenBank/DDBJ databases">
        <title>Assessment of the enzymatic potential of alkaline-tolerant lipase obtained from Bacillus luteus H11 (technogenic soil) for the bioremediation of saline soils contaminated with petroleum substances.</title>
        <authorList>
            <person name="Kalwasinska A."/>
        </authorList>
    </citation>
    <scope>NUCLEOTIDE SEQUENCE [LARGE SCALE GENOMIC DNA]</scope>
    <source>
        <strain evidence="5 6">H11</strain>
    </source>
</reference>
<organism evidence="5 6">
    <name type="scientific">Alkalicoccus luteus</name>
    <dbReference type="NCBI Taxonomy" id="1237094"/>
    <lineage>
        <taxon>Bacteria</taxon>
        <taxon>Bacillati</taxon>
        <taxon>Bacillota</taxon>
        <taxon>Bacilli</taxon>
        <taxon>Bacillales</taxon>
        <taxon>Bacillaceae</taxon>
        <taxon>Alkalicoccus</taxon>
    </lineage>
</organism>
<keyword evidence="3" id="KW-0812">Transmembrane</keyword>
<evidence type="ECO:0000256" key="1">
    <source>
        <dbReference type="ARBA" id="ARBA00024353"/>
    </source>
</evidence>
<evidence type="ECO:0000313" key="5">
    <source>
        <dbReference type="EMBL" id="NJP36149.1"/>
    </source>
</evidence>
<comment type="caution">
    <text evidence="5">The sequence shown here is derived from an EMBL/GenBank/DDBJ whole genome shotgun (WGS) entry which is preliminary data.</text>
</comment>
<dbReference type="RefSeq" id="WP_168004423.1">
    <property type="nucleotide sequence ID" value="NZ_JAATHJ010000001.1"/>
</dbReference>
<evidence type="ECO:0000259" key="4">
    <source>
        <dbReference type="Pfam" id="PF13490"/>
    </source>
</evidence>
<dbReference type="AlphaFoldDB" id="A0A969PNN4"/>
<feature type="domain" description="Putative zinc-finger" evidence="4">
    <location>
        <begin position="11"/>
        <end position="37"/>
    </location>
</feature>
<feature type="transmembrane region" description="Helical" evidence="3">
    <location>
        <begin position="88"/>
        <end position="108"/>
    </location>
</feature>
<dbReference type="Pfam" id="PF13490">
    <property type="entry name" value="zf-HC2"/>
    <property type="match status" value="1"/>
</dbReference>
<dbReference type="Proteomes" id="UP000752012">
    <property type="component" value="Unassembled WGS sequence"/>
</dbReference>
<keyword evidence="6" id="KW-1185">Reference proteome</keyword>
<dbReference type="InterPro" id="IPR027383">
    <property type="entry name" value="Znf_put"/>
</dbReference>
<sequence>MACTRDKQQVINQYLDEEMTLLESKQFEEHLHSCPDCEKHVRELKKTTAIIQSASHFEAPKDFTAGVMDRLPKQSKTKRWQQWIRRHPIVLTAAVFFLVFVTSLSAGFGAEEEIVVRGDGHFIINESERTVVIPEGSAIQGDLFIRNGDVEVNGEVAGDITVVNGRHLQASSAQISGDIEEINQTFEWLWFEMKTLWNDAVPFLTPASEEE</sequence>
<comment type="similarity">
    <text evidence="1">Belongs to the zinc-associated anti-sigma factor (ZAS) superfamily. Anti-sigma-W factor family.</text>
</comment>
<evidence type="ECO:0000313" key="6">
    <source>
        <dbReference type="Proteomes" id="UP000752012"/>
    </source>
</evidence>
<evidence type="ECO:0000256" key="3">
    <source>
        <dbReference type="SAM" id="Phobius"/>
    </source>
</evidence>
<keyword evidence="3" id="KW-1133">Transmembrane helix</keyword>
<evidence type="ECO:0000256" key="2">
    <source>
        <dbReference type="ARBA" id="ARBA00024438"/>
    </source>
</evidence>
<accession>A0A969PNN4</accession>
<dbReference type="InterPro" id="IPR041916">
    <property type="entry name" value="Anti_sigma_zinc_sf"/>
</dbReference>
<name>A0A969PNN4_9BACI</name>
<proteinExistence type="inferred from homology"/>